<protein>
    <submittedName>
        <fullName evidence="3">Putative amidase</fullName>
    </submittedName>
</protein>
<dbReference type="InterPro" id="IPR058329">
    <property type="entry name" value="Arp1_N"/>
</dbReference>
<dbReference type="Pfam" id="PF26053">
    <property type="entry name" value="DUF8016"/>
    <property type="match status" value="1"/>
</dbReference>
<sequence>MPISSQPFAQRWIVQLGSISYLIRNRVEALPPATSPAPVVVISLDTSPISLDTFTSTISRFQTEDDVFNEEFTAGGYLVILQSSDTQPPSTLPSDVTEYLNARSTTILLSKGSLPEGPYFAIGRYLHQAWRLYQSFHGAAFTDSISCVPVPSRLYFKKTEKYPLAGLRITIKDNMHLTGVVTSLGNRAYAELYGKQQTTAGFVELLIQKGAIVIGKTKLSAFAGSEIPPNQCIDYFPPWNARGDGYQGPSGSSSGAASSIAGYPWVDASLCTDTSGSLRHPASSHGAWGHRVTWGALPMEGIVPAVPVYDNIGLLARTPERLQELLAVAGARRSITKPRRLIYPTDWYPVANEAQQKMNEMFLHALEEYFGVEHIKLSLIEECAISVNGYYVYHTFGDFRQDYPAKFGKQPYVSPAHKARWDRGSKITTEERDQSLDRISIFRQWFNKEIWNVEDSGDFAIMIVPQGRPGANYRDVVGEPAGGPSSNSYTPIFTTSMIGCPQLVVPIGQNPYESRVSGLVEYAPIMTSLIGPPGSDEALVEIASGALKKAGWPTDVLTGRFMFAVDDNDRNAKLSPKEKL</sequence>
<dbReference type="PANTHER" id="PTHR46310:SF7">
    <property type="entry name" value="AMIDASE 1"/>
    <property type="match status" value="1"/>
</dbReference>
<evidence type="ECO:0000259" key="2">
    <source>
        <dbReference type="Pfam" id="PF26053"/>
    </source>
</evidence>
<dbReference type="SUPFAM" id="SSF75304">
    <property type="entry name" value="Amidase signature (AS) enzymes"/>
    <property type="match status" value="1"/>
</dbReference>
<feature type="domain" description="Amidase" evidence="1">
    <location>
        <begin position="158"/>
        <end position="329"/>
    </location>
</feature>
<dbReference type="Pfam" id="PF01425">
    <property type="entry name" value="Amidase"/>
    <property type="match status" value="1"/>
</dbReference>
<organism evidence="3 4">
    <name type="scientific">Byssothecium circinans</name>
    <dbReference type="NCBI Taxonomy" id="147558"/>
    <lineage>
        <taxon>Eukaryota</taxon>
        <taxon>Fungi</taxon>
        <taxon>Dikarya</taxon>
        <taxon>Ascomycota</taxon>
        <taxon>Pezizomycotina</taxon>
        <taxon>Dothideomycetes</taxon>
        <taxon>Pleosporomycetidae</taxon>
        <taxon>Pleosporales</taxon>
        <taxon>Massarineae</taxon>
        <taxon>Massarinaceae</taxon>
        <taxon>Byssothecium</taxon>
    </lineage>
</organism>
<dbReference type="PANTHER" id="PTHR46310">
    <property type="entry name" value="AMIDASE 1"/>
    <property type="match status" value="1"/>
</dbReference>
<dbReference type="Gene3D" id="3.90.1300.10">
    <property type="entry name" value="Amidase signature (AS) domain"/>
    <property type="match status" value="1"/>
</dbReference>
<reference evidence="3" key="1">
    <citation type="journal article" date="2020" name="Stud. Mycol.">
        <title>101 Dothideomycetes genomes: a test case for predicting lifestyles and emergence of pathogens.</title>
        <authorList>
            <person name="Haridas S."/>
            <person name="Albert R."/>
            <person name="Binder M."/>
            <person name="Bloem J."/>
            <person name="Labutti K."/>
            <person name="Salamov A."/>
            <person name="Andreopoulos B."/>
            <person name="Baker S."/>
            <person name="Barry K."/>
            <person name="Bills G."/>
            <person name="Bluhm B."/>
            <person name="Cannon C."/>
            <person name="Castanera R."/>
            <person name="Culley D."/>
            <person name="Daum C."/>
            <person name="Ezra D."/>
            <person name="Gonzalez J."/>
            <person name="Henrissat B."/>
            <person name="Kuo A."/>
            <person name="Liang C."/>
            <person name="Lipzen A."/>
            <person name="Lutzoni F."/>
            <person name="Magnuson J."/>
            <person name="Mondo S."/>
            <person name="Nolan M."/>
            <person name="Ohm R."/>
            <person name="Pangilinan J."/>
            <person name="Park H.-J."/>
            <person name="Ramirez L."/>
            <person name="Alfaro M."/>
            <person name="Sun H."/>
            <person name="Tritt A."/>
            <person name="Yoshinaga Y."/>
            <person name="Zwiers L.-H."/>
            <person name="Turgeon B."/>
            <person name="Goodwin S."/>
            <person name="Spatafora J."/>
            <person name="Crous P."/>
            <person name="Grigoriev I."/>
        </authorList>
    </citation>
    <scope>NUCLEOTIDE SEQUENCE</scope>
    <source>
        <strain evidence="3">CBS 675.92</strain>
    </source>
</reference>
<dbReference type="AlphaFoldDB" id="A0A6A5TSQ7"/>
<gene>
    <name evidence="3" type="ORF">CC80DRAFT_525881</name>
</gene>
<feature type="domain" description="Scytalone dehydratase-like protein Arp1 N-terminal" evidence="2">
    <location>
        <begin position="31"/>
        <end position="113"/>
    </location>
</feature>
<accession>A0A6A5TSQ7</accession>
<evidence type="ECO:0000259" key="1">
    <source>
        <dbReference type="Pfam" id="PF01425"/>
    </source>
</evidence>
<keyword evidence="4" id="KW-1185">Reference proteome</keyword>
<evidence type="ECO:0000313" key="4">
    <source>
        <dbReference type="Proteomes" id="UP000800035"/>
    </source>
</evidence>
<dbReference type="InterPro" id="IPR023631">
    <property type="entry name" value="Amidase_dom"/>
</dbReference>
<evidence type="ECO:0000313" key="3">
    <source>
        <dbReference type="EMBL" id="KAF1955681.1"/>
    </source>
</evidence>
<dbReference type="EMBL" id="ML976993">
    <property type="protein sequence ID" value="KAF1955681.1"/>
    <property type="molecule type" value="Genomic_DNA"/>
</dbReference>
<name>A0A6A5TSQ7_9PLEO</name>
<proteinExistence type="predicted"/>
<dbReference type="InterPro" id="IPR036928">
    <property type="entry name" value="AS_sf"/>
</dbReference>
<dbReference type="Proteomes" id="UP000800035">
    <property type="component" value="Unassembled WGS sequence"/>
</dbReference>
<dbReference type="OrthoDB" id="5423360at2759"/>